<evidence type="ECO:0000256" key="1">
    <source>
        <dbReference type="ARBA" id="ARBA00022729"/>
    </source>
</evidence>
<feature type="coiled-coil region" evidence="2">
    <location>
        <begin position="54"/>
        <end position="109"/>
    </location>
</feature>
<dbReference type="Gene3D" id="1.25.40.10">
    <property type="entry name" value="Tetratricopeptide repeat domain"/>
    <property type="match status" value="1"/>
</dbReference>
<evidence type="ECO:0000259" key="3">
    <source>
        <dbReference type="Pfam" id="PF13525"/>
    </source>
</evidence>
<comment type="subcellular location">
    <subcellularLocation>
        <location evidence="2">Periplasm</location>
    </subcellularLocation>
</comment>
<dbReference type="SUPFAM" id="SSF48452">
    <property type="entry name" value="TPR-like"/>
    <property type="match status" value="1"/>
</dbReference>
<keyword evidence="2" id="KW-0574">Periplasm</keyword>
<evidence type="ECO:0000256" key="2">
    <source>
        <dbReference type="HAMAP-Rule" id="MF_02066"/>
    </source>
</evidence>
<comment type="similarity">
    <text evidence="2">Belongs to the CpoB family.</text>
</comment>
<dbReference type="HAMAP" id="MF_02066">
    <property type="entry name" value="CpoB"/>
    <property type="match status" value="1"/>
</dbReference>
<dbReference type="InterPro" id="IPR011990">
    <property type="entry name" value="TPR-like_helical_dom_sf"/>
</dbReference>
<dbReference type="Proteomes" id="UP001379945">
    <property type="component" value="Unassembled WGS sequence"/>
</dbReference>
<name>A0ABU9CAT6_9BURK</name>
<dbReference type="InterPro" id="IPR014162">
    <property type="entry name" value="CpoB_C"/>
</dbReference>
<dbReference type="InterPro" id="IPR039565">
    <property type="entry name" value="BamD-like"/>
</dbReference>
<keyword evidence="6" id="KW-1185">Reference proteome</keyword>
<feature type="domain" description="Outer membrane lipoprotein BamD-like" evidence="3">
    <location>
        <begin position="139"/>
        <end position="263"/>
    </location>
</feature>
<dbReference type="InterPro" id="IPR032519">
    <property type="entry name" value="YbgF_tri"/>
</dbReference>
<accession>A0ABU9CAT6</accession>
<dbReference type="NCBIfam" id="TIGR02795">
    <property type="entry name" value="tol_pal_ybgF"/>
    <property type="match status" value="1"/>
</dbReference>
<keyword evidence="2" id="KW-0175">Coiled coil</keyword>
<organism evidence="5 6">
    <name type="scientific">Ideonella margarita</name>
    <dbReference type="NCBI Taxonomy" id="2984191"/>
    <lineage>
        <taxon>Bacteria</taxon>
        <taxon>Pseudomonadati</taxon>
        <taxon>Pseudomonadota</taxon>
        <taxon>Betaproteobacteria</taxon>
        <taxon>Burkholderiales</taxon>
        <taxon>Sphaerotilaceae</taxon>
        <taxon>Ideonella</taxon>
    </lineage>
</organism>
<feature type="chain" id="PRO_5044898347" description="Cell division coordinator CpoB" evidence="2">
    <location>
        <begin position="29"/>
        <end position="263"/>
    </location>
</feature>
<gene>
    <name evidence="5" type="primary">ybgF</name>
    <name evidence="2" type="synonym">cpoB</name>
    <name evidence="5" type="ORF">AACH00_15805</name>
</gene>
<keyword evidence="2" id="KW-0132">Cell division</keyword>
<evidence type="ECO:0000313" key="5">
    <source>
        <dbReference type="EMBL" id="MEK8047824.1"/>
    </source>
</evidence>
<dbReference type="EMBL" id="JBBUTI010000011">
    <property type="protein sequence ID" value="MEK8047824.1"/>
    <property type="molecule type" value="Genomic_DNA"/>
</dbReference>
<keyword evidence="2" id="KW-0131">Cell cycle</keyword>
<dbReference type="RefSeq" id="WP_341400130.1">
    <property type="nucleotide sequence ID" value="NZ_JBBUTI010000011.1"/>
</dbReference>
<sequence precursor="true">MSARSLMRHAAPALLALAALVAMTPARAGLFDDDEARKAILDLRTRLTQGDEQRVAMAAQLKQLTEQLQQLQRSLLDLNNQQEQTKAEVARLRGQDEQLARDVAEMQRKQKDIVVGVEDRIRKLEPQPVSLDGRDFTADADEKRAYEDAMAGLRNADFDKAAAALQAFLKRYPASGYVDSARYWLGNAQYGQRNYKDAIATFRGFVSAAPDHLRAPEALLAMANSQAETKDTKTARRTLEELIKLYPKSEAAAAGRERLPSLK</sequence>
<keyword evidence="1 2" id="KW-0732">Signal</keyword>
<dbReference type="InterPro" id="IPR034706">
    <property type="entry name" value="CpoB"/>
</dbReference>
<dbReference type="Pfam" id="PF13525">
    <property type="entry name" value="YfiO"/>
    <property type="match status" value="1"/>
</dbReference>
<evidence type="ECO:0000259" key="4">
    <source>
        <dbReference type="Pfam" id="PF16331"/>
    </source>
</evidence>
<protein>
    <recommendedName>
        <fullName evidence="2">Cell division coordinator CpoB</fullName>
    </recommendedName>
</protein>
<reference evidence="5 6" key="1">
    <citation type="submission" date="2024-04" db="EMBL/GenBank/DDBJ databases">
        <title>Novel species of the genus Ideonella isolated from streams.</title>
        <authorList>
            <person name="Lu H."/>
        </authorList>
    </citation>
    <scope>NUCLEOTIDE SEQUENCE [LARGE SCALE GENOMIC DNA]</scope>
    <source>
        <strain evidence="5 6">LYT19W</strain>
    </source>
</reference>
<proteinExistence type="inferred from homology"/>
<dbReference type="Pfam" id="PF16331">
    <property type="entry name" value="TolA_bind_tri"/>
    <property type="match status" value="1"/>
</dbReference>
<comment type="caution">
    <text evidence="5">The sequence shown here is derived from an EMBL/GenBank/DDBJ whole genome shotgun (WGS) entry which is preliminary data.</text>
</comment>
<comment type="function">
    <text evidence="2">Mediates coordination of peptidoglycan synthesis and outer membrane constriction during cell division.</text>
</comment>
<feature type="domain" description="YbgF trimerisation" evidence="4">
    <location>
        <begin position="58"/>
        <end position="128"/>
    </location>
</feature>
<feature type="signal peptide" evidence="2">
    <location>
        <begin position="1"/>
        <end position="28"/>
    </location>
</feature>
<evidence type="ECO:0000313" key="6">
    <source>
        <dbReference type="Proteomes" id="UP001379945"/>
    </source>
</evidence>